<evidence type="ECO:0000256" key="15">
    <source>
        <dbReference type="ARBA" id="ARBA00048247"/>
    </source>
</evidence>
<feature type="binding site" evidence="18">
    <location>
        <position position="111"/>
    </location>
    <ligand>
        <name>Mg(2+)</name>
        <dbReference type="ChEBI" id="CHEBI:18420"/>
    </ligand>
</feature>
<dbReference type="InterPro" id="IPR029044">
    <property type="entry name" value="Nucleotide-diphossugar_trans"/>
</dbReference>
<comment type="subunit">
    <text evidence="18">Homotrimer.</text>
</comment>
<dbReference type="Gene3D" id="3.90.550.10">
    <property type="entry name" value="Spore Coat Polysaccharide Biosynthesis Protein SpsA, Chain A"/>
    <property type="match status" value="1"/>
</dbReference>
<dbReference type="CDD" id="cd03353">
    <property type="entry name" value="LbH_GlmU_C"/>
    <property type="match status" value="1"/>
</dbReference>
<reference evidence="21 22" key="1">
    <citation type="journal article" date="2009" name="Appl. Environ. Microbiol.">
        <title>Community genomic and proteomic analyses of chemoautotrophic iron-oxidizing "Leptospirillum rubarum" (Group II) and "Leptospirillum ferrodiazotrophum" (Group III) bacteria in acid mine drainage biofilms.</title>
        <authorList>
            <person name="Goltsman D.S."/>
            <person name="Denef V.J."/>
            <person name="Singer S.W."/>
            <person name="VerBerkmoes N.C."/>
            <person name="Lefsrud M."/>
            <person name="Mueller R.S."/>
            <person name="Dick G.J."/>
            <person name="Sun C.L."/>
            <person name="Wheeler K.E."/>
            <person name="Zemla A."/>
            <person name="Baker B.J."/>
            <person name="Hauser L."/>
            <person name="Land M."/>
            <person name="Shah M.B."/>
            <person name="Thelen M.P."/>
            <person name="Hettich R.L."/>
            <person name="Banfield J.F."/>
        </authorList>
    </citation>
    <scope>NUCLEOTIDE SEQUENCE [LARGE SCALE GENOMIC DNA]</scope>
</reference>
<dbReference type="UniPathway" id="UPA00113">
    <property type="reaction ID" value="UER00532"/>
</dbReference>
<comment type="caution">
    <text evidence="18">Lacks conserved residue(s) required for the propagation of feature annotation.</text>
</comment>
<evidence type="ECO:0000256" key="19">
    <source>
        <dbReference type="SAM" id="MobiDB-lite"/>
    </source>
</evidence>
<keyword evidence="7 18" id="KW-0479">Metal-binding</keyword>
<dbReference type="GO" id="GO:0009245">
    <property type="term" value="P:lipid A biosynthetic process"/>
    <property type="evidence" value="ECO:0007669"/>
    <property type="project" value="UniProtKB-UniRule"/>
</dbReference>
<evidence type="ECO:0000256" key="16">
    <source>
        <dbReference type="ARBA" id="ARBA00048493"/>
    </source>
</evidence>
<dbReference type="GO" id="GO:0071555">
    <property type="term" value="P:cell wall organization"/>
    <property type="evidence" value="ECO:0007669"/>
    <property type="project" value="UniProtKB-KW"/>
</dbReference>
<feature type="binding site" evidence="18">
    <location>
        <position position="22"/>
    </location>
    <ligand>
        <name>UDP-N-acetyl-alpha-D-glucosamine</name>
        <dbReference type="ChEBI" id="CHEBI:57705"/>
    </ligand>
</feature>
<evidence type="ECO:0000256" key="12">
    <source>
        <dbReference type="ARBA" id="ARBA00023268"/>
    </source>
</evidence>
<keyword evidence="8 18" id="KW-0677">Repeat</keyword>
<comment type="pathway">
    <text evidence="18">Nucleotide-sugar biosynthesis; UDP-N-acetyl-alpha-D-glucosamine biosynthesis; N-acetyl-alpha-D-glucosamine 1-phosphate from alpha-D-glucosamine 6-phosphate (route II): step 2/2.</text>
</comment>
<keyword evidence="5 18" id="KW-0808">Transferase</keyword>
<comment type="similarity">
    <text evidence="2 18">In the C-terminal section; belongs to the transferase hexapeptide repeat family.</text>
</comment>
<feature type="binding site" evidence="18">
    <location>
        <position position="448"/>
    </location>
    <ligand>
        <name>acetyl-CoA</name>
        <dbReference type="ChEBI" id="CHEBI:57288"/>
    </ligand>
</feature>
<comment type="cofactor">
    <cofactor evidence="18">
        <name>Mg(2+)</name>
        <dbReference type="ChEBI" id="CHEBI:18420"/>
    </cofactor>
    <text evidence="18">Binds 1 Mg(2+) ion per subunit.</text>
</comment>
<dbReference type="SUPFAM" id="SSF53448">
    <property type="entry name" value="Nucleotide-diphospho-sugar transferases"/>
    <property type="match status" value="1"/>
</dbReference>
<name>C6HUX6_9BACT</name>
<keyword evidence="11 18" id="KW-0573">Peptidoglycan synthesis</keyword>
<feature type="binding site" evidence="18">
    <location>
        <position position="431"/>
    </location>
    <ligand>
        <name>acetyl-CoA</name>
        <dbReference type="ChEBI" id="CHEBI:57288"/>
    </ligand>
</feature>
<evidence type="ECO:0000259" key="20">
    <source>
        <dbReference type="Pfam" id="PF12804"/>
    </source>
</evidence>
<evidence type="ECO:0000313" key="21">
    <source>
        <dbReference type="EMBL" id="EES53587.1"/>
    </source>
</evidence>
<dbReference type="GO" id="GO:0016020">
    <property type="term" value="C:membrane"/>
    <property type="evidence" value="ECO:0007669"/>
    <property type="project" value="GOC"/>
</dbReference>
<dbReference type="PANTHER" id="PTHR43584">
    <property type="entry name" value="NUCLEOTIDYL TRANSFERASE"/>
    <property type="match status" value="1"/>
</dbReference>
<feature type="binding site" evidence="18">
    <location>
        <position position="385"/>
    </location>
    <ligand>
        <name>UDP-N-acetyl-alpha-D-glucosamine</name>
        <dbReference type="ChEBI" id="CHEBI:57705"/>
    </ligand>
</feature>
<keyword evidence="22" id="KW-1185">Reference proteome</keyword>
<feature type="region of interest" description="N-acetyltransferase" evidence="18">
    <location>
        <begin position="259"/>
        <end position="477"/>
    </location>
</feature>
<feature type="region of interest" description="Linker" evidence="18">
    <location>
        <begin position="238"/>
        <end position="258"/>
    </location>
</feature>
<keyword evidence="13 18" id="KW-0012">Acyltransferase</keyword>
<dbReference type="NCBIfam" id="TIGR01173">
    <property type="entry name" value="glmU"/>
    <property type="match status" value="1"/>
</dbReference>
<dbReference type="InterPro" id="IPR018357">
    <property type="entry name" value="Hexapep_transf_CS"/>
</dbReference>
<feature type="region of interest" description="Disordered" evidence="19">
    <location>
        <begin position="446"/>
        <end position="477"/>
    </location>
</feature>
<dbReference type="InterPro" id="IPR011004">
    <property type="entry name" value="Trimer_LpxA-like_sf"/>
</dbReference>
<dbReference type="GO" id="GO:0000287">
    <property type="term" value="F:magnesium ion binding"/>
    <property type="evidence" value="ECO:0007669"/>
    <property type="project" value="UniProtKB-UniRule"/>
</dbReference>
<keyword evidence="12 18" id="KW-0511">Multifunctional enzyme</keyword>
<keyword evidence="4 18" id="KW-0963">Cytoplasm</keyword>
<dbReference type="EC" id="2.7.7.23" evidence="18"/>
<dbReference type="GO" id="GO:0019134">
    <property type="term" value="F:glucosamine-1-phosphate N-acetyltransferase activity"/>
    <property type="evidence" value="ECO:0007669"/>
    <property type="project" value="UniProtKB-UniRule"/>
</dbReference>
<dbReference type="Gene3D" id="2.160.10.10">
    <property type="entry name" value="Hexapeptide repeat proteins"/>
    <property type="match status" value="1"/>
</dbReference>
<dbReference type="EC" id="2.3.1.157" evidence="18"/>
<evidence type="ECO:0000256" key="18">
    <source>
        <dbReference type="HAMAP-Rule" id="MF_01631"/>
    </source>
</evidence>
<dbReference type="EMBL" id="GG693859">
    <property type="protein sequence ID" value="EES53587.1"/>
    <property type="molecule type" value="Genomic_DNA"/>
</dbReference>
<evidence type="ECO:0000313" key="22">
    <source>
        <dbReference type="Proteomes" id="UP000009374"/>
    </source>
</evidence>
<feature type="binding site" evidence="18">
    <location>
        <begin position="8"/>
        <end position="11"/>
    </location>
    <ligand>
        <name>UDP-N-acetyl-alpha-D-glucosamine</name>
        <dbReference type="ChEBI" id="CHEBI:57705"/>
    </ligand>
</feature>
<feature type="binding site" evidence="18">
    <location>
        <begin position="83"/>
        <end position="84"/>
    </location>
    <ligand>
        <name>UDP-N-acetyl-alpha-D-glucosamine</name>
        <dbReference type="ChEBI" id="CHEBI:57705"/>
    </ligand>
</feature>
<feature type="binding site" evidence="18">
    <location>
        <position position="235"/>
    </location>
    <ligand>
        <name>Mg(2+)</name>
        <dbReference type="ChEBI" id="CHEBI:18420"/>
    </ligand>
</feature>
<evidence type="ECO:0000256" key="8">
    <source>
        <dbReference type="ARBA" id="ARBA00022737"/>
    </source>
</evidence>
<comment type="catalytic activity">
    <reaction evidence="16 18">
        <text>N-acetyl-alpha-D-glucosamine 1-phosphate + UTP + H(+) = UDP-N-acetyl-alpha-D-glucosamine + diphosphate</text>
        <dbReference type="Rhea" id="RHEA:13509"/>
        <dbReference type="ChEBI" id="CHEBI:15378"/>
        <dbReference type="ChEBI" id="CHEBI:33019"/>
        <dbReference type="ChEBI" id="CHEBI:46398"/>
        <dbReference type="ChEBI" id="CHEBI:57705"/>
        <dbReference type="ChEBI" id="CHEBI:57776"/>
        <dbReference type="EC" id="2.7.7.23"/>
    </reaction>
</comment>
<dbReference type="InterPro" id="IPR005882">
    <property type="entry name" value="Bifunctional_GlmU"/>
</dbReference>
<feature type="binding site" evidence="18">
    <location>
        <position position="235"/>
    </location>
    <ligand>
        <name>UDP-N-acetyl-alpha-D-glucosamine</name>
        <dbReference type="ChEBI" id="CHEBI:57705"/>
    </ligand>
</feature>
<comment type="pathway">
    <text evidence="18">Nucleotide-sugar biosynthesis; UDP-N-acetyl-alpha-D-glucosamine biosynthesis; UDP-N-acetyl-alpha-D-glucosamine from N-acetyl-alpha-D-glucosamine 1-phosphate: step 1/1.</text>
</comment>
<feature type="binding site" evidence="18">
    <location>
        <position position="359"/>
    </location>
    <ligand>
        <name>UDP-N-acetyl-alpha-D-glucosamine</name>
        <dbReference type="ChEBI" id="CHEBI:57705"/>
    </ligand>
</feature>
<dbReference type="InterPro" id="IPR025877">
    <property type="entry name" value="MobA-like_NTP_Trfase"/>
</dbReference>
<dbReference type="Pfam" id="PF00132">
    <property type="entry name" value="Hexapep"/>
    <property type="match status" value="1"/>
</dbReference>
<dbReference type="GO" id="GO:0005737">
    <property type="term" value="C:cytoplasm"/>
    <property type="evidence" value="ECO:0007669"/>
    <property type="project" value="UniProtKB-SubCell"/>
</dbReference>
<feature type="active site" description="Proton acceptor" evidence="18">
    <location>
        <position position="371"/>
    </location>
</feature>
<feature type="binding site" evidence="18">
    <location>
        <position position="388"/>
    </location>
    <ligand>
        <name>acetyl-CoA</name>
        <dbReference type="ChEBI" id="CHEBI:57288"/>
    </ligand>
</feature>
<dbReference type="GO" id="GO:0003977">
    <property type="term" value="F:UDP-N-acetylglucosamine diphosphorylase activity"/>
    <property type="evidence" value="ECO:0007669"/>
    <property type="project" value="UniProtKB-UniRule"/>
</dbReference>
<sequence>MIIDGVLLAAGAGTRMRSPVPKVLSPVLGEPLISYPYRALAGLKEGVASIHVIVPPAGLPVDSVHRNRPSLPLLPVVQEWPDGTWGACEALFSSRIFTEGSATHLLVLNGDGPLVDTNLLEALVARGRENPDALVLTTAFLDNPTGYGRILRDPSGRVTGIREESGASPEERAIREVNAGIYLIPRTILHEARGRILPDPKKGERYLTDLVARVVAGGGAVRTLEAHPDAMRGVNTQEELSRVTALLRERINRGHMERGVTFLDPGRTDVGPEVEIGAGTVLFPQSYLEGRTRVGANCRIGMGVHLTNAEVSDGAVIRDYVVAVEATVGPGAVVGPFAHLRPGTRLGRESHVGNFVETKKAVLGERAKANHLSYLGDVTVGDRTNVGAGTITCNYDGYEKFSTAIGADVFVGSDTQLVAPVSVGDGAVIAAGSTVVEDVPPGALYLSRSDSQLRPEGGHRYHRRRAQKKNSSKKEST</sequence>
<evidence type="ECO:0000256" key="11">
    <source>
        <dbReference type="ARBA" id="ARBA00022984"/>
    </source>
</evidence>
<keyword evidence="6 18" id="KW-0548">Nucleotidyltransferase</keyword>
<feature type="binding site" evidence="18">
    <location>
        <position position="163"/>
    </location>
    <ligand>
        <name>UDP-N-acetyl-alpha-D-glucosamine</name>
        <dbReference type="ChEBI" id="CHEBI:57705"/>
    </ligand>
</feature>
<dbReference type="PANTHER" id="PTHR43584:SF3">
    <property type="entry name" value="BIFUNCTIONAL PROTEIN GLMU"/>
    <property type="match status" value="1"/>
</dbReference>
<evidence type="ECO:0000256" key="9">
    <source>
        <dbReference type="ARBA" id="ARBA00022842"/>
    </source>
</evidence>
<feature type="binding site" evidence="18">
    <location>
        <position position="413"/>
    </location>
    <ligand>
        <name>acetyl-CoA</name>
        <dbReference type="ChEBI" id="CHEBI:57288"/>
    </ligand>
</feature>
<dbReference type="InterPro" id="IPR001451">
    <property type="entry name" value="Hexapep"/>
</dbReference>
<feature type="binding site" evidence="18">
    <location>
        <position position="148"/>
    </location>
    <ligand>
        <name>UDP-N-acetyl-alpha-D-glucosamine</name>
        <dbReference type="ChEBI" id="CHEBI:57705"/>
    </ligand>
</feature>
<evidence type="ECO:0000256" key="3">
    <source>
        <dbReference type="ARBA" id="ARBA00007947"/>
    </source>
</evidence>
<evidence type="ECO:0000256" key="7">
    <source>
        <dbReference type="ARBA" id="ARBA00022723"/>
    </source>
</evidence>
<dbReference type="GO" id="GO:0000902">
    <property type="term" value="P:cell morphogenesis"/>
    <property type="evidence" value="ECO:0007669"/>
    <property type="project" value="UniProtKB-UniRule"/>
</dbReference>
<dbReference type="InterPro" id="IPR038009">
    <property type="entry name" value="GlmU_C_LbH"/>
</dbReference>
<feature type="binding site" evidence="18">
    <location>
        <begin position="394"/>
        <end position="395"/>
    </location>
    <ligand>
        <name>acetyl-CoA</name>
        <dbReference type="ChEBI" id="CHEBI:57288"/>
    </ligand>
</feature>
<comment type="subcellular location">
    <subcellularLocation>
        <location evidence="1 18">Cytoplasm</location>
    </subcellularLocation>
</comment>
<evidence type="ECO:0000256" key="17">
    <source>
        <dbReference type="ARBA" id="ARBA00049628"/>
    </source>
</evidence>
<comment type="pathway">
    <text evidence="18">Bacterial outer membrane biogenesis; LPS lipid A biosynthesis.</text>
</comment>
<dbReference type="AlphaFoldDB" id="C6HUX6"/>
<feature type="binding site" evidence="18">
    <location>
        <position position="78"/>
    </location>
    <ligand>
        <name>UDP-N-acetyl-alpha-D-glucosamine</name>
        <dbReference type="ChEBI" id="CHEBI:57705"/>
    </ligand>
</feature>
<feature type="binding site" evidence="18">
    <location>
        <position position="341"/>
    </location>
    <ligand>
        <name>UDP-N-acetyl-alpha-D-glucosamine</name>
        <dbReference type="ChEBI" id="CHEBI:57705"/>
    </ligand>
</feature>
<dbReference type="PROSITE" id="PS00101">
    <property type="entry name" value="HEXAPEP_TRANSFERASES"/>
    <property type="match status" value="1"/>
</dbReference>
<gene>
    <name evidence="18" type="primary">glmU</name>
    <name evidence="21" type="ORF">UBAL3_74420044</name>
</gene>
<dbReference type="GO" id="GO:0009252">
    <property type="term" value="P:peptidoglycan biosynthetic process"/>
    <property type="evidence" value="ECO:0007669"/>
    <property type="project" value="UniProtKB-UniRule"/>
</dbReference>
<accession>C6HUX6</accession>
<comment type="function">
    <text evidence="17 18">Catalyzes the last two sequential reactions in the de novo biosynthetic pathway for UDP-N-acetylglucosamine (UDP-GlcNAc). The C-terminal domain catalyzes the transfer of acetyl group from acetyl coenzyme A to glucosamine-1-phosphate (GlcN-1-P) to produce N-acetylglucosamine-1-phosphate (GlcNAc-1-P), which is converted into UDP-GlcNAc by the transfer of uridine 5-monophosphate (from uridine 5-triphosphate), a reaction catalyzed by the N-terminal domain.</text>
</comment>
<dbReference type="UniPathway" id="UPA00973"/>
<dbReference type="GO" id="GO:0006048">
    <property type="term" value="P:UDP-N-acetylglucosamine biosynthetic process"/>
    <property type="evidence" value="ECO:0007669"/>
    <property type="project" value="UniProtKB-UniPathway"/>
</dbReference>
<dbReference type="GO" id="GO:0008360">
    <property type="term" value="P:regulation of cell shape"/>
    <property type="evidence" value="ECO:0007669"/>
    <property type="project" value="UniProtKB-KW"/>
</dbReference>
<dbReference type="HAMAP" id="MF_01631">
    <property type="entry name" value="GlmU"/>
    <property type="match status" value="1"/>
</dbReference>
<keyword evidence="10 18" id="KW-0133">Cell shape</keyword>
<dbReference type="Proteomes" id="UP000009374">
    <property type="component" value="Unassembled WGS sequence"/>
</dbReference>
<comment type="catalytic activity">
    <reaction evidence="15 18">
        <text>alpha-D-glucosamine 1-phosphate + acetyl-CoA = N-acetyl-alpha-D-glucosamine 1-phosphate + CoA + H(+)</text>
        <dbReference type="Rhea" id="RHEA:13725"/>
        <dbReference type="ChEBI" id="CHEBI:15378"/>
        <dbReference type="ChEBI" id="CHEBI:57287"/>
        <dbReference type="ChEBI" id="CHEBI:57288"/>
        <dbReference type="ChEBI" id="CHEBI:57776"/>
        <dbReference type="ChEBI" id="CHEBI:58516"/>
        <dbReference type="EC" id="2.3.1.157"/>
    </reaction>
</comment>
<evidence type="ECO:0000256" key="4">
    <source>
        <dbReference type="ARBA" id="ARBA00022490"/>
    </source>
</evidence>
<protein>
    <recommendedName>
        <fullName evidence="18">Bifunctional protein GlmU</fullName>
    </recommendedName>
    <domain>
        <recommendedName>
            <fullName evidence="18">UDP-N-acetylglucosamine pyrophosphorylase</fullName>
            <ecNumber evidence="18">2.7.7.23</ecNumber>
        </recommendedName>
        <alternativeName>
            <fullName evidence="18">N-acetylglucosamine-1-phosphate uridyltransferase</fullName>
        </alternativeName>
    </domain>
    <domain>
        <recommendedName>
            <fullName evidence="18">Glucosamine-1-phosphate N-acetyltransferase</fullName>
            <ecNumber evidence="18">2.3.1.157</ecNumber>
        </recommendedName>
    </domain>
</protein>
<dbReference type="Pfam" id="PF12804">
    <property type="entry name" value="NTP_transf_3"/>
    <property type="match status" value="1"/>
</dbReference>
<feature type="binding site" evidence="18">
    <location>
        <position position="178"/>
    </location>
    <ligand>
        <name>UDP-N-acetyl-alpha-D-glucosamine</name>
        <dbReference type="ChEBI" id="CHEBI:57705"/>
    </ligand>
</feature>
<proteinExistence type="inferred from homology"/>
<evidence type="ECO:0000256" key="1">
    <source>
        <dbReference type="ARBA" id="ARBA00004496"/>
    </source>
</evidence>
<keyword evidence="14 18" id="KW-0961">Cell wall biogenesis/degradation</keyword>
<feature type="region of interest" description="Pyrophosphorylase" evidence="18">
    <location>
        <begin position="1"/>
        <end position="237"/>
    </location>
</feature>
<feature type="compositionally biased region" description="Basic residues" evidence="19">
    <location>
        <begin position="460"/>
        <end position="471"/>
    </location>
</feature>
<evidence type="ECO:0000256" key="10">
    <source>
        <dbReference type="ARBA" id="ARBA00022960"/>
    </source>
</evidence>
<dbReference type="SUPFAM" id="SSF51161">
    <property type="entry name" value="Trimeric LpxA-like enzymes"/>
    <property type="match status" value="1"/>
</dbReference>
<feature type="binding site" evidence="18">
    <location>
        <position position="374"/>
    </location>
    <ligand>
        <name>UDP-N-acetyl-alpha-D-glucosamine</name>
        <dbReference type="ChEBI" id="CHEBI:57705"/>
    </ligand>
</feature>
<evidence type="ECO:0000256" key="14">
    <source>
        <dbReference type="ARBA" id="ARBA00023316"/>
    </source>
</evidence>
<feature type="domain" description="MobA-like NTP transferase" evidence="20">
    <location>
        <begin position="5"/>
        <end position="152"/>
    </location>
</feature>
<evidence type="ECO:0000256" key="2">
    <source>
        <dbReference type="ARBA" id="ARBA00007707"/>
    </source>
</evidence>
<evidence type="ECO:0000256" key="5">
    <source>
        <dbReference type="ARBA" id="ARBA00022679"/>
    </source>
</evidence>
<comment type="similarity">
    <text evidence="3 18">In the N-terminal section; belongs to the N-acetylglucosamine-1-phosphate uridyltransferase family.</text>
</comment>
<evidence type="ECO:0000256" key="6">
    <source>
        <dbReference type="ARBA" id="ARBA00022695"/>
    </source>
</evidence>
<dbReference type="InterPro" id="IPR050065">
    <property type="entry name" value="GlmU-like"/>
</dbReference>
<keyword evidence="9 18" id="KW-0460">Magnesium</keyword>
<evidence type="ECO:0000256" key="13">
    <source>
        <dbReference type="ARBA" id="ARBA00023315"/>
    </source>
</evidence>
<organism evidence="21 22">
    <name type="scientific">Leptospirillum ferrodiazotrophum</name>
    <dbReference type="NCBI Taxonomy" id="412449"/>
    <lineage>
        <taxon>Bacteria</taxon>
        <taxon>Pseudomonadati</taxon>
        <taxon>Nitrospirota</taxon>
        <taxon>Nitrospiria</taxon>
        <taxon>Nitrospirales</taxon>
        <taxon>Nitrospiraceae</taxon>
        <taxon>Leptospirillum</taxon>
    </lineage>
</organism>